<feature type="transmembrane region" description="Helical" evidence="5">
    <location>
        <begin position="194"/>
        <end position="215"/>
    </location>
</feature>
<comment type="subcellular location">
    <subcellularLocation>
        <location evidence="5">Cell membrane</location>
        <topology evidence="5">Multi-pass membrane protein</topology>
    </subcellularLocation>
    <subcellularLocation>
        <location evidence="1">Membrane</location>
        <topology evidence="1">Multi-pass membrane protein</topology>
    </subcellularLocation>
</comment>
<dbReference type="Gene3D" id="1.10.3720.10">
    <property type="entry name" value="MetI-like"/>
    <property type="match status" value="1"/>
</dbReference>
<dbReference type="CDD" id="cd06261">
    <property type="entry name" value="TM_PBP2"/>
    <property type="match status" value="1"/>
</dbReference>
<keyword evidence="5" id="KW-0813">Transport</keyword>
<accession>A0A2K2F7W8</accession>
<evidence type="ECO:0000313" key="7">
    <source>
        <dbReference type="EMBL" id="PNT94616.1"/>
    </source>
</evidence>
<feature type="transmembrane region" description="Helical" evidence="5">
    <location>
        <begin position="254"/>
        <end position="274"/>
    </location>
</feature>
<feature type="transmembrane region" description="Helical" evidence="5">
    <location>
        <begin position="152"/>
        <end position="174"/>
    </location>
</feature>
<dbReference type="KEGG" id="cthd:CDO33_02480"/>
<comment type="caution">
    <text evidence="7">The sequence shown here is derived from an EMBL/GenBank/DDBJ whole genome shotgun (WGS) entry which is preliminary data.</text>
</comment>
<dbReference type="InterPro" id="IPR000515">
    <property type="entry name" value="MetI-like"/>
</dbReference>
<dbReference type="GO" id="GO:0005886">
    <property type="term" value="C:plasma membrane"/>
    <property type="evidence" value="ECO:0007669"/>
    <property type="project" value="UniProtKB-SubCell"/>
</dbReference>
<dbReference type="OrthoDB" id="9773221at2"/>
<organism evidence="7 8">
    <name type="scientific">Clostridium thermosuccinogenes</name>
    <dbReference type="NCBI Taxonomy" id="84032"/>
    <lineage>
        <taxon>Bacteria</taxon>
        <taxon>Bacillati</taxon>
        <taxon>Bacillota</taxon>
        <taxon>Clostridia</taxon>
        <taxon>Eubacteriales</taxon>
        <taxon>Clostridiaceae</taxon>
        <taxon>Clostridium</taxon>
    </lineage>
</organism>
<evidence type="ECO:0000313" key="8">
    <source>
        <dbReference type="Proteomes" id="UP000236151"/>
    </source>
</evidence>
<evidence type="ECO:0000256" key="5">
    <source>
        <dbReference type="RuleBase" id="RU363032"/>
    </source>
</evidence>
<keyword evidence="3 5" id="KW-1133">Transmembrane helix</keyword>
<comment type="similarity">
    <text evidence="5">Belongs to the binding-protein-dependent transport system permease family.</text>
</comment>
<keyword evidence="8" id="KW-1185">Reference proteome</keyword>
<dbReference type="SUPFAM" id="SSF161098">
    <property type="entry name" value="MetI-like"/>
    <property type="match status" value="1"/>
</dbReference>
<name>A0A2K2F7W8_9CLOT</name>
<keyword evidence="2 5" id="KW-0812">Transmembrane</keyword>
<feature type="domain" description="ABC transmembrane type-1" evidence="6">
    <location>
        <begin position="105"/>
        <end position="321"/>
    </location>
</feature>
<evidence type="ECO:0000256" key="1">
    <source>
        <dbReference type="ARBA" id="ARBA00004141"/>
    </source>
</evidence>
<dbReference type="AlphaFoldDB" id="A0A2K2F7W8"/>
<dbReference type="EMBL" id="NIOJ01000099">
    <property type="protein sequence ID" value="PNT94616.1"/>
    <property type="molecule type" value="Genomic_DNA"/>
</dbReference>
<gene>
    <name evidence="7" type="ORF">CDQ84_18660</name>
</gene>
<evidence type="ECO:0000256" key="2">
    <source>
        <dbReference type="ARBA" id="ARBA00022692"/>
    </source>
</evidence>
<dbReference type="Pfam" id="PF00528">
    <property type="entry name" value="BPD_transp_1"/>
    <property type="match status" value="1"/>
</dbReference>
<dbReference type="PROSITE" id="PS50928">
    <property type="entry name" value="ABC_TM1"/>
    <property type="match status" value="1"/>
</dbReference>
<evidence type="ECO:0000256" key="3">
    <source>
        <dbReference type="ARBA" id="ARBA00022989"/>
    </source>
</evidence>
<feature type="transmembrane region" description="Helical" evidence="5">
    <location>
        <begin position="12"/>
        <end position="31"/>
    </location>
</feature>
<dbReference type="InterPro" id="IPR035906">
    <property type="entry name" value="MetI-like_sf"/>
</dbReference>
<dbReference type="Proteomes" id="UP000236151">
    <property type="component" value="Unassembled WGS sequence"/>
</dbReference>
<dbReference type="GO" id="GO:0055085">
    <property type="term" value="P:transmembrane transport"/>
    <property type="evidence" value="ECO:0007669"/>
    <property type="project" value="InterPro"/>
</dbReference>
<evidence type="ECO:0000259" key="6">
    <source>
        <dbReference type="PROSITE" id="PS50928"/>
    </source>
</evidence>
<feature type="transmembrane region" description="Helical" evidence="5">
    <location>
        <begin position="298"/>
        <end position="321"/>
    </location>
</feature>
<dbReference type="PANTHER" id="PTHR43376:SF1">
    <property type="entry name" value="OLIGOPEPTIDE TRANSPORT SYSTEM PERMEASE PROTEIN"/>
    <property type="match status" value="1"/>
</dbReference>
<sequence length="332" mass="37126">MNSRYYLKKIGIALLTIAICSILTFILFRLMPGDVFDVRARDMAVQRGIDFNEAKRLVVQTYNYDPDEPILQQMWRYYSSLFRGNLGTSITNSSITVNQIVAYYMPWTLFLVSIALLLSYFLGIWLGSIMAWRRKSIISAIIAAYSTIVNSIPPALIPTLVLSIFAFGLKWFPIQGAYSMKVKPGLNLPFIKDVLWHAALPIFAYTTTQINGWVMNMKGSCISVMAEDYVTAAYARGLSDKTIRNKYVKKNALLPLYTTLAISFGSMLGGAPYMEGPFVYPGIGSQLSKALGNRDFTVAQGLLLITTSATVLASLFVDLILPRLDPRIKRED</sequence>
<keyword evidence="4 5" id="KW-0472">Membrane</keyword>
<dbReference type="KEGG" id="cthd:CDO33_08700"/>
<feature type="transmembrane region" description="Helical" evidence="5">
    <location>
        <begin position="107"/>
        <end position="132"/>
    </location>
</feature>
<proteinExistence type="inferred from homology"/>
<dbReference type="PANTHER" id="PTHR43376">
    <property type="entry name" value="OLIGOPEPTIDE TRANSPORT SYSTEM PERMEASE PROTEIN"/>
    <property type="match status" value="1"/>
</dbReference>
<evidence type="ECO:0000256" key="4">
    <source>
        <dbReference type="ARBA" id="ARBA00023136"/>
    </source>
</evidence>
<protein>
    <submittedName>
        <fullName evidence="7">Peptide ABC transporter permease</fullName>
    </submittedName>
</protein>
<dbReference type="RefSeq" id="WP_103083233.1">
    <property type="nucleotide sequence ID" value="NZ_CP021850.1"/>
</dbReference>
<reference evidence="7 8" key="1">
    <citation type="submission" date="2017-06" db="EMBL/GenBank/DDBJ databases">
        <title>Investigating the central metabolism of Clostridium thermosuccinogenes.</title>
        <authorList>
            <person name="Koendjbiharie J.G."/>
            <person name="van Kranenburg R."/>
        </authorList>
    </citation>
    <scope>NUCLEOTIDE SEQUENCE [LARGE SCALE GENOMIC DNA]</scope>
    <source>
        <strain evidence="7 8">DSM 5806</strain>
    </source>
</reference>